<feature type="region of interest" description="Disordered" evidence="14">
    <location>
        <begin position="1"/>
        <end position="24"/>
    </location>
</feature>
<evidence type="ECO:0000256" key="7">
    <source>
        <dbReference type="ARBA" id="ARBA00022737"/>
    </source>
</evidence>
<keyword evidence="4" id="KW-0109">Calcium transport</keyword>
<keyword evidence="18" id="KW-1185">Reference proteome</keyword>
<dbReference type="KEGG" id="spu:115918652"/>
<keyword evidence="2" id="KW-0813">Transport</keyword>
<dbReference type="InParanoid" id="A0A7M7SZ34"/>
<feature type="repeat" description="ANK" evidence="13">
    <location>
        <begin position="242"/>
        <end position="274"/>
    </location>
</feature>
<dbReference type="PROSITE" id="PS50088">
    <property type="entry name" value="ANK_REPEAT"/>
    <property type="match status" value="2"/>
</dbReference>
<keyword evidence="13" id="KW-0040">ANK repeat</keyword>
<evidence type="ECO:0000313" key="17">
    <source>
        <dbReference type="EnsemblMetazoa" id="XP_030841827"/>
    </source>
</evidence>
<feature type="compositionally biased region" description="Basic and acidic residues" evidence="14">
    <location>
        <begin position="744"/>
        <end position="756"/>
    </location>
</feature>
<feature type="region of interest" description="Disordered" evidence="14">
    <location>
        <begin position="744"/>
        <end position="801"/>
    </location>
</feature>
<keyword evidence="11 15" id="KW-0472">Membrane</keyword>
<feature type="domain" description="Ion transport" evidence="16">
    <location>
        <begin position="503"/>
        <end position="694"/>
    </location>
</feature>
<dbReference type="EnsemblMetazoa" id="XM_030985967">
    <property type="protein sequence ID" value="XP_030841827"/>
    <property type="gene ID" value="LOC115918652"/>
</dbReference>
<feature type="repeat" description="ANK" evidence="13">
    <location>
        <begin position="174"/>
        <end position="206"/>
    </location>
</feature>
<dbReference type="Pfam" id="PF00023">
    <property type="entry name" value="Ank"/>
    <property type="match status" value="1"/>
</dbReference>
<dbReference type="GeneID" id="115918652"/>
<evidence type="ECO:0000259" key="16">
    <source>
        <dbReference type="Pfam" id="PF00520"/>
    </source>
</evidence>
<keyword evidence="9 15" id="KW-1133">Transmembrane helix</keyword>
<dbReference type="PROSITE" id="PS50297">
    <property type="entry name" value="ANK_REP_REGION"/>
    <property type="match status" value="2"/>
</dbReference>
<evidence type="ECO:0000256" key="10">
    <source>
        <dbReference type="ARBA" id="ARBA00023065"/>
    </source>
</evidence>
<evidence type="ECO:0000256" key="9">
    <source>
        <dbReference type="ARBA" id="ARBA00022989"/>
    </source>
</evidence>
<evidence type="ECO:0000256" key="1">
    <source>
        <dbReference type="ARBA" id="ARBA00004651"/>
    </source>
</evidence>
<dbReference type="GO" id="GO:0098703">
    <property type="term" value="P:calcium ion import across plasma membrane"/>
    <property type="evidence" value="ECO:0000318"/>
    <property type="project" value="GO_Central"/>
</dbReference>
<dbReference type="SMART" id="SM00248">
    <property type="entry name" value="ANK"/>
    <property type="match status" value="5"/>
</dbReference>
<feature type="transmembrane region" description="Helical" evidence="15">
    <location>
        <begin position="600"/>
        <end position="622"/>
    </location>
</feature>
<dbReference type="RefSeq" id="XP_030841827.1">
    <property type="nucleotide sequence ID" value="XM_030985967.1"/>
</dbReference>
<evidence type="ECO:0000256" key="4">
    <source>
        <dbReference type="ARBA" id="ARBA00022568"/>
    </source>
</evidence>
<dbReference type="AlphaFoldDB" id="A0A7M7SZ34"/>
<dbReference type="Pfam" id="PF00520">
    <property type="entry name" value="Ion_trans"/>
    <property type="match status" value="1"/>
</dbReference>
<evidence type="ECO:0000256" key="8">
    <source>
        <dbReference type="ARBA" id="ARBA00022837"/>
    </source>
</evidence>
<dbReference type="InterPro" id="IPR002110">
    <property type="entry name" value="Ankyrin_rpt"/>
</dbReference>
<dbReference type="InterPro" id="IPR024862">
    <property type="entry name" value="TRPV"/>
</dbReference>
<dbReference type="FunFam" id="1.25.40.20:FF:000181">
    <property type="entry name" value="Nanchung, isoform A"/>
    <property type="match status" value="1"/>
</dbReference>
<feature type="transmembrane region" description="Helical" evidence="15">
    <location>
        <begin position="665"/>
        <end position="683"/>
    </location>
</feature>
<dbReference type="InterPro" id="IPR036770">
    <property type="entry name" value="Ankyrin_rpt-contain_sf"/>
</dbReference>
<protein>
    <recommendedName>
        <fullName evidence="16">Ion transport domain-containing protein</fullName>
    </recommendedName>
</protein>
<dbReference type="Proteomes" id="UP000007110">
    <property type="component" value="Unassembled WGS sequence"/>
</dbReference>
<feature type="transmembrane region" description="Helical" evidence="15">
    <location>
        <begin position="535"/>
        <end position="552"/>
    </location>
</feature>
<dbReference type="GO" id="GO:0005262">
    <property type="term" value="F:calcium channel activity"/>
    <property type="evidence" value="ECO:0000318"/>
    <property type="project" value="GO_Central"/>
</dbReference>
<evidence type="ECO:0000256" key="12">
    <source>
        <dbReference type="ARBA" id="ARBA00023303"/>
    </source>
</evidence>
<evidence type="ECO:0000256" key="3">
    <source>
        <dbReference type="ARBA" id="ARBA00022475"/>
    </source>
</evidence>
<name>A0A7M7SZ34_STRPU</name>
<keyword evidence="8" id="KW-0106">Calcium</keyword>
<feature type="transmembrane region" description="Helical" evidence="15">
    <location>
        <begin position="496"/>
        <end position="514"/>
    </location>
</feature>
<evidence type="ECO:0000256" key="13">
    <source>
        <dbReference type="PROSITE-ProRule" id="PRU00023"/>
    </source>
</evidence>
<reference evidence="18" key="1">
    <citation type="submission" date="2015-02" db="EMBL/GenBank/DDBJ databases">
        <title>Genome sequencing for Strongylocentrotus purpuratus.</title>
        <authorList>
            <person name="Murali S."/>
            <person name="Liu Y."/>
            <person name="Vee V."/>
            <person name="English A."/>
            <person name="Wang M."/>
            <person name="Skinner E."/>
            <person name="Han Y."/>
            <person name="Muzny D.M."/>
            <person name="Worley K.C."/>
            <person name="Gibbs R.A."/>
        </authorList>
    </citation>
    <scope>NUCLEOTIDE SEQUENCE</scope>
</reference>
<dbReference type="Pfam" id="PF13606">
    <property type="entry name" value="Ank_3"/>
    <property type="match status" value="1"/>
</dbReference>
<evidence type="ECO:0000256" key="11">
    <source>
        <dbReference type="ARBA" id="ARBA00023136"/>
    </source>
</evidence>
<sequence length="817" mass="93940">MGARKTKLATDDNDGNRKQVDDNSQDSFQLYSLVNLKGGGELVELTREGIKTKDWKPLEDKLRSESVKRFLYNHGQGKDISIKELVNRRNQSRTEKVEIIGAASRQHSANTISPVKAGAIRKVCWDLDQRGAVGETILHLCFLNATELHSELAKRIIKEYPLLVNDIFHTDLYQGESCLHFAIVNEDFTMVKFLVENGANIDERACGTFFLPDDQKNTRKDTYDHEVIVVDNKTNYHGHTYFGEYPLSFAACLEQEDILRYLWSKGADVNAQDCNGNTILHMTILHKKRAQFTQAFELGASCSITNYQGYTPLCLAAELADIEFFESIIHLERQVSWKYGDVTCALYPLYNLDSIGVDGSVNEKSALFTIVNQVESSNNMLLYHALTLKRRDYLRTQVVKSSGYSDIDHLGLMKGLMTKLLHEKWKTFGRFQFYLRMGLFIFYLILLTTAFYLRPGKDRNARDINVTDSFGNTTVVHKWNRCYLLYSDTTQDKCRLAFECMTVFGAIMFLYFAARELHHLKKLYWNVLRNAPAKAMFLLSCFFVILACFGRIPPCAPYYEDVLIILCVLTACPYFLFFLRVYALVGPFIFMIYKMIQGDLLKFLLLYLIFFIGFSQAMHIVFLSSVGAETNFIDSAVNMFVMSLGEFGDVYEKFDETRYPHMAKFLFFVYMVLVTLLLVNMLIAMMGNTFSTIANADYEWQRQWAKVVLVLEQSLSPEVRHSMQLMYSQPVWEGLPGRAMVQQTERETHDDREVQKSRQRNSRNTKMKYIDGEWVPPPMNDRPRDSVLGAHQQGDSKPPMTLVVPETKIIPPDGDYV</sequence>
<evidence type="ECO:0000256" key="15">
    <source>
        <dbReference type="SAM" id="Phobius"/>
    </source>
</evidence>
<dbReference type="OrthoDB" id="533508at2759"/>
<dbReference type="PANTHER" id="PTHR10582">
    <property type="entry name" value="TRANSIENT RECEPTOR POTENTIAL ION CHANNEL PROTEIN"/>
    <property type="match status" value="1"/>
</dbReference>
<dbReference type="SUPFAM" id="SSF48403">
    <property type="entry name" value="Ankyrin repeat"/>
    <property type="match status" value="1"/>
</dbReference>
<reference evidence="17" key="2">
    <citation type="submission" date="2021-01" db="UniProtKB">
        <authorList>
            <consortium name="EnsemblMetazoa"/>
        </authorList>
    </citation>
    <scope>IDENTIFICATION</scope>
</reference>
<feature type="transmembrane region" description="Helical" evidence="15">
    <location>
        <begin position="433"/>
        <end position="453"/>
    </location>
</feature>
<dbReference type="FunCoup" id="A0A7M7SZ34">
    <property type="interactions" value="28"/>
</dbReference>
<keyword evidence="7" id="KW-0677">Repeat</keyword>
<feature type="transmembrane region" description="Helical" evidence="15">
    <location>
        <begin position="558"/>
        <end position="579"/>
    </location>
</feature>
<keyword evidence="3" id="KW-1003">Cell membrane</keyword>
<keyword evidence="10" id="KW-0406">Ion transport</keyword>
<dbReference type="InterPro" id="IPR005821">
    <property type="entry name" value="Ion_trans_dom"/>
</dbReference>
<keyword evidence="12" id="KW-0407">Ion channel</keyword>
<evidence type="ECO:0000256" key="5">
    <source>
        <dbReference type="ARBA" id="ARBA00022673"/>
    </source>
</evidence>
<feature type="compositionally biased region" description="Basic residues" evidence="14">
    <location>
        <begin position="757"/>
        <end position="766"/>
    </location>
</feature>
<dbReference type="OMA" id="GAFFCPE"/>
<comment type="subcellular location">
    <subcellularLocation>
        <location evidence="1">Cell membrane</location>
        <topology evidence="1">Multi-pass membrane protein</topology>
    </subcellularLocation>
</comment>
<evidence type="ECO:0000313" key="18">
    <source>
        <dbReference type="Proteomes" id="UP000007110"/>
    </source>
</evidence>
<accession>A0A7M7SZ34</accession>
<dbReference type="Gene3D" id="1.25.40.20">
    <property type="entry name" value="Ankyrin repeat-containing domain"/>
    <property type="match status" value="1"/>
</dbReference>
<keyword evidence="6 15" id="KW-0812">Transmembrane</keyword>
<evidence type="ECO:0000256" key="6">
    <source>
        <dbReference type="ARBA" id="ARBA00022692"/>
    </source>
</evidence>
<evidence type="ECO:0000256" key="2">
    <source>
        <dbReference type="ARBA" id="ARBA00022448"/>
    </source>
</evidence>
<dbReference type="GO" id="GO:0005886">
    <property type="term" value="C:plasma membrane"/>
    <property type="evidence" value="ECO:0000318"/>
    <property type="project" value="GO_Central"/>
</dbReference>
<evidence type="ECO:0000256" key="14">
    <source>
        <dbReference type="SAM" id="MobiDB-lite"/>
    </source>
</evidence>
<dbReference type="PANTHER" id="PTHR10582:SF28">
    <property type="entry name" value="NANCHUNG, ISOFORM B"/>
    <property type="match status" value="1"/>
</dbReference>
<feature type="compositionally biased region" description="Basic and acidic residues" evidence="14">
    <location>
        <begin position="8"/>
        <end position="21"/>
    </location>
</feature>
<organism evidence="17 18">
    <name type="scientific">Strongylocentrotus purpuratus</name>
    <name type="common">Purple sea urchin</name>
    <dbReference type="NCBI Taxonomy" id="7668"/>
    <lineage>
        <taxon>Eukaryota</taxon>
        <taxon>Metazoa</taxon>
        <taxon>Echinodermata</taxon>
        <taxon>Eleutherozoa</taxon>
        <taxon>Echinozoa</taxon>
        <taxon>Echinoidea</taxon>
        <taxon>Euechinoidea</taxon>
        <taxon>Echinacea</taxon>
        <taxon>Camarodonta</taxon>
        <taxon>Echinidea</taxon>
        <taxon>Strongylocentrotidae</taxon>
        <taxon>Strongylocentrotus</taxon>
    </lineage>
</organism>
<proteinExistence type="predicted"/>
<keyword evidence="5" id="KW-0107">Calcium channel</keyword>